<dbReference type="InParanoid" id="S7W6D3"/>
<dbReference type="HOGENOM" id="CLU_1691062_0_0_1"/>
<dbReference type="AlphaFoldDB" id="S7W6D3"/>
<proteinExistence type="predicted"/>
<keyword evidence="2" id="KW-1185">Reference proteome</keyword>
<name>S7W6D3_SPRLO</name>
<comment type="caution">
    <text evidence="1">The sequence shown here is derived from an EMBL/GenBank/DDBJ whole genome shotgun (WGS) entry which is preliminary data.</text>
</comment>
<dbReference type="VEuPathDB" id="MicrosporidiaDB:SLOPH_1195"/>
<dbReference type="Proteomes" id="UP000014978">
    <property type="component" value="Unassembled WGS sequence"/>
</dbReference>
<accession>S7W6D3</accession>
<gene>
    <name evidence="1" type="ORF">SLOPH_1195</name>
</gene>
<evidence type="ECO:0000313" key="2">
    <source>
        <dbReference type="Proteomes" id="UP000014978"/>
    </source>
</evidence>
<feature type="non-terminal residue" evidence="1">
    <location>
        <position position="1"/>
    </location>
</feature>
<reference evidence="2" key="1">
    <citation type="journal article" date="2013" name="PLoS Genet.">
        <title>The genome of Spraguea lophii and the basis of host-microsporidian interactions.</title>
        <authorList>
            <person name="Campbell S.E."/>
            <person name="Williams T.A."/>
            <person name="Yousuf A."/>
            <person name="Soanes D.M."/>
            <person name="Paszkiewicz K.H."/>
            <person name="Williams B.A.P."/>
        </authorList>
    </citation>
    <scope>NUCLEOTIDE SEQUENCE [LARGE SCALE GENOMIC DNA]</scope>
    <source>
        <strain evidence="2">42_110</strain>
    </source>
</reference>
<evidence type="ECO:0000313" key="1">
    <source>
        <dbReference type="EMBL" id="EPR78336.1"/>
    </source>
</evidence>
<protein>
    <submittedName>
        <fullName evidence="1">Uncharacterized protein</fullName>
    </submittedName>
</protein>
<organism evidence="1 2">
    <name type="scientific">Spraguea lophii (strain 42_110)</name>
    <name type="common">Microsporidian parasite</name>
    <dbReference type="NCBI Taxonomy" id="1358809"/>
    <lineage>
        <taxon>Eukaryota</taxon>
        <taxon>Fungi</taxon>
        <taxon>Fungi incertae sedis</taxon>
        <taxon>Microsporidia</taxon>
        <taxon>Spragueidae</taxon>
        <taxon>Spraguea</taxon>
    </lineage>
</organism>
<dbReference type="EMBL" id="ATCN01000857">
    <property type="protein sequence ID" value="EPR78336.1"/>
    <property type="molecule type" value="Genomic_DNA"/>
</dbReference>
<sequence>PATSIIKKYNIENIYAEKVLERKYHKPLYDNIFRNKKFSVSGKTTKEKNYIIIEHGNLNTAKPLDKISAKKIHLEEQIKNYRKYVKKKTESKKITRNNFNEYHYNKLAIERKLECEIIKPNKNKIISKTQRKGKYRFLTHPINNFEVIEINLEDEF</sequence>